<evidence type="ECO:0000256" key="7">
    <source>
        <dbReference type="ARBA" id="ARBA00023136"/>
    </source>
</evidence>
<dbReference type="PANTHER" id="PTHR33908:SF11">
    <property type="entry name" value="MEMBRANE PROTEIN"/>
    <property type="match status" value="1"/>
</dbReference>
<dbReference type="InterPro" id="IPR050297">
    <property type="entry name" value="LipidA_mod_glycosyltrf_83"/>
</dbReference>
<feature type="transmembrane region" description="Helical" evidence="8">
    <location>
        <begin position="370"/>
        <end position="391"/>
    </location>
</feature>
<evidence type="ECO:0000256" key="5">
    <source>
        <dbReference type="ARBA" id="ARBA00022692"/>
    </source>
</evidence>
<evidence type="ECO:0000256" key="1">
    <source>
        <dbReference type="ARBA" id="ARBA00004651"/>
    </source>
</evidence>
<feature type="transmembrane region" description="Helical" evidence="8">
    <location>
        <begin position="112"/>
        <end position="132"/>
    </location>
</feature>
<dbReference type="GO" id="GO:0016763">
    <property type="term" value="F:pentosyltransferase activity"/>
    <property type="evidence" value="ECO:0007669"/>
    <property type="project" value="TreeGrafter"/>
</dbReference>
<dbReference type="Proteomes" id="UP000002508">
    <property type="component" value="Chromosome"/>
</dbReference>
<protein>
    <submittedName>
        <fullName evidence="9">Uncharacterized protein</fullName>
    </submittedName>
</protein>
<feature type="transmembrane region" description="Helical" evidence="8">
    <location>
        <begin position="428"/>
        <end position="446"/>
    </location>
</feature>
<evidence type="ECO:0000256" key="8">
    <source>
        <dbReference type="SAM" id="Phobius"/>
    </source>
</evidence>
<organism evidence="9 10">
    <name type="scientific">Chloroflexus aggregans (strain MD-66 / DSM 9485)</name>
    <dbReference type="NCBI Taxonomy" id="326427"/>
    <lineage>
        <taxon>Bacteria</taxon>
        <taxon>Bacillati</taxon>
        <taxon>Chloroflexota</taxon>
        <taxon>Chloroflexia</taxon>
        <taxon>Chloroflexales</taxon>
        <taxon>Chloroflexineae</taxon>
        <taxon>Chloroflexaceae</taxon>
        <taxon>Chloroflexus</taxon>
    </lineage>
</organism>
<gene>
    <name evidence="9" type="ordered locus">Cagg_2828</name>
</gene>
<keyword evidence="6 8" id="KW-1133">Transmembrane helix</keyword>
<name>B8G5I4_CHLAD</name>
<keyword evidence="7 8" id="KW-0472">Membrane</keyword>
<dbReference type="GO" id="GO:0005886">
    <property type="term" value="C:plasma membrane"/>
    <property type="evidence" value="ECO:0007669"/>
    <property type="project" value="UniProtKB-SubCell"/>
</dbReference>
<dbReference type="PANTHER" id="PTHR33908">
    <property type="entry name" value="MANNOSYLTRANSFERASE YKCB-RELATED"/>
    <property type="match status" value="1"/>
</dbReference>
<keyword evidence="10" id="KW-1185">Reference proteome</keyword>
<dbReference type="eggNOG" id="COG1807">
    <property type="taxonomic scope" value="Bacteria"/>
</dbReference>
<feature type="transmembrane region" description="Helical" evidence="8">
    <location>
        <begin position="205"/>
        <end position="225"/>
    </location>
</feature>
<accession>B8G5I4</accession>
<evidence type="ECO:0000256" key="4">
    <source>
        <dbReference type="ARBA" id="ARBA00022679"/>
    </source>
</evidence>
<feature type="transmembrane region" description="Helical" evidence="8">
    <location>
        <begin position="138"/>
        <end position="157"/>
    </location>
</feature>
<feature type="transmembrane region" description="Helical" evidence="8">
    <location>
        <begin position="458"/>
        <end position="476"/>
    </location>
</feature>
<feature type="transmembrane region" description="Helical" evidence="8">
    <location>
        <begin position="403"/>
        <end position="421"/>
    </location>
</feature>
<dbReference type="EMBL" id="CP001337">
    <property type="protein sequence ID" value="ACL25690.1"/>
    <property type="molecule type" value="Genomic_DNA"/>
</dbReference>
<evidence type="ECO:0000313" key="9">
    <source>
        <dbReference type="EMBL" id="ACL25690.1"/>
    </source>
</evidence>
<keyword evidence="2" id="KW-1003">Cell membrane</keyword>
<comment type="subcellular location">
    <subcellularLocation>
        <location evidence="1">Cell membrane</location>
        <topology evidence="1">Multi-pass membrane protein</topology>
    </subcellularLocation>
</comment>
<dbReference type="KEGG" id="cag:Cagg_2828"/>
<proteinExistence type="predicted"/>
<evidence type="ECO:0000256" key="2">
    <source>
        <dbReference type="ARBA" id="ARBA00022475"/>
    </source>
</evidence>
<dbReference type="HOGENOM" id="CLU_022870_0_0_0"/>
<feature type="transmembrane region" description="Helical" evidence="8">
    <location>
        <begin position="74"/>
        <end position="100"/>
    </location>
</feature>
<evidence type="ECO:0000256" key="3">
    <source>
        <dbReference type="ARBA" id="ARBA00022676"/>
    </source>
</evidence>
<reference evidence="9" key="1">
    <citation type="submission" date="2008-12" db="EMBL/GenBank/DDBJ databases">
        <title>Complete sequence of Chloroflexus aggregans DSM 9485.</title>
        <authorList>
            <consortium name="US DOE Joint Genome Institute"/>
            <person name="Lucas S."/>
            <person name="Copeland A."/>
            <person name="Lapidus A."/>
            <person name="Glavina del Rio T."/>
            <person name="Dalin E."/>
            <person name="Tice H."/>
            <person name="Pitluck S."/>
            <person name="Foster B."/>
            <person name="Larimer F."/>
            <person name="Land M."/>
            <person name="Hauser L."/>
            <person name="Kyrpides N."/>
            <person name="Mikhailova N."/>
            <person name="Bryant D."/>
            <person name="Richardson P."/>
        </authorList>
    </citation>
    <scope>NUCLEOTIDE SEQUENCE</scope>
    <source>
        <strain evidence="9">DSM 9485</strain>
    </source>
</reference>
<feature type="transmembrane region" description="Helical" evidence="8">
    <location>
        <begin position="12"/>
        <end position="31"/>
    </location>
</feature>
<keyword evidence="3" id="KW-0328">Glycosyltransferase</keyword>
<keyword evidence="4" id="KW-0808">Transferase</keyword>
<dbReference type="RefSeq" id="WP_015941546.1">
    <property type="nucleotide sequence ID" value="NC_011831.1"/>
</dbReference>
<dbReference type="STRING" id="326427.Cagg_2828"/>
<evidence type="ECO:0000256" key="6">
    <source>
        <dbReference type="ARBA" id="ARBA00022989"/>
    </source>
</evidence>
<dbReference type="GO" id="GO:0009103">
    <property type="term" value="P:lipopolysaccharide biosynthetic process"/>
    <property type="evidence" value="ECO:0007669"/>
    <property type="project" value="UniProtKB-ARBA"/>
</dbReference>
<dbReference type="AlphaFoldDB" id="B8G5I4"/>
<evidence type="ECO:0000313" key="10">
    <source>
        <dbReference type="Proteomes" id="UP000002508"/>
    </source>
</evidence>
<feature type="transmembrane region" description="Helical" evidence="8">
    <location>
        <begin position="169"/>
        <end position="193"/>
    </location>
</feature>
<keyword evidence="5 8" id="KW-0812">Transmembrane</keyword>
<sequence length="764" mass="84425">MRIFHDNRYTQHWPLLVAILIGVILRVALWGNLPRLGLISDEAEYLAAADWLAHGRGFAWHTGYLWTRAPLYPLFLAAHIALFGRDLAVIFVSQTVLSLLNVGLVYALARRLGATPLVAGGAAFLSAIALPLAMYPQFLLSETLFISLLLIAFSFLADPQRRQHVFIGGLFLGLATLTRGLLLGFLPLAALWIGWRAGGNRRERFIVALLPLLAAGILIGPWALYASRTYGGLIVIDTTGAYNLALGGRTAYDGGRSDAPTRNFTLALLDPSLDDATRATLIAGSCLAQTGDPRLSTALAKPITAITQAERQQLLSAEGWCLIRAKPAAFVVKTLIELVDLFQINFSGDERLAEGFALGRLPRWYTLAMLLLDDTLYIITLPLAVLGWAVVRRTNTGGQLLDLIGLWLLYNLAAAPLLFAINRFRTPLLPFLCILAAFAWAALPQWRQWFISRHAQLYAVLAIVLWLVAATPYAYLEPRLPDAPSRWASYFGPYPSAIVAAQIAWQRRPQYEAVTRLEAAVAHDDLAAWTQALTDPMVPTYARAVAEPLLAARLGQPERGLELLDRRQPLYPWQAAVIRGELLRQMGDLAGARQWLGLTLVDDWNPTGWAWRWLHPPRLPGDRIDLADDNDLGYIDGFYLGEYDPVLGATVRWASETSRLRFPAAATGQSRQLCLRAAANWPLDLPLPTVQVMMGETQVGVFTPDRSLQEYCLPLPALPPGDEYVITLLSPGFVPDALDLVRRQGPQVGQVRILAFQLDWAEVR</sequence>